<comment type="caution">
    <text evidence="3">The sequence shown here is derived from an EMBL/GenBank/DDBJ whole genome shotgun (WGS) entry which is preliminary data.</text>
</comment>
<dbReference type="Proteomes" id="UP000734854">
    <property type="component" value="Unassembled WGS sequence"/>
</dbReference>
<organism evidence="3 4">
    <name type="scientific">Zingiber officinale</name>
    <name type="common">Ginger</name>
    <name type="synonym">Amomum zingiber</name>
    <dbReference type="NCBI Taxonomy" id="94328"/>
    <lineage>
        <taxon>Eukaryota</taxon>
        <taxon>Viridiplantae</taxon>
        <taxon>Streptophyta</taxon>
        <taxon>Embryophyta</taxon>
        <taxon>Tracheophyta</taxon>
        <taxon>Spermatophyta</taxon>
        <taxon>Magnoliopsida</taxon>
        <taxon>Liliopsida</taxon>
        <taxon>Zingiberales</taxon>
        <taxon>Zingiberaceae</taxon>
        <taxon>Zingiber</taxon>
    </lineage>
</organism>
<protein>
    <recommendedName>
        <fullName evidence="2">Thioredoxin domain-containing protein</fullName>
    </recommendedName>
</protein>
<gene>
    <name evidence="3" type="ORF">ZIOFF_012877</name>
</gene>
<feature type="transmembrane region" description="Helical" evidence="1">
    <location>
        <begin position="185"/>
        <end position="206"/>
    </location>
</feature>
<evidence type="ECO:0000259" key="2">
    <source>
        <dbReference type="Pfam" id="PF00085"/>
    </source>
</evidence>
<dbReference type="InterPro" id="IPR013766">
    <property type="entry name" value="Thioredoxin_domain"/>
</dbReference>
<accession>A0A8J5HL73</accession>
<keyword evidence="1" id="KW-0812">Transmembrane</keyword>
<dbReference type="EMBL" id="JACMSC010000003">
    <property type="protein sequence ID" value="KAG6530634.1"/>
    <property type="molecule type" value="Genomic_DNA"/>
</dbReference>
<proteinExistence type="predicted"/>
<dbReference type="PANTHER" id="PTHR47126">
    <property type="entry name" value="5'-ADENYLYLSULFATE REDUCTASE-LIKE 7"/>
    <property type="match status" value="1"/>
</dbReference>
<reference evidence="3 4" key="1">
    <citation type="submission" date="2020-08" db="EMBL/GenBank/DDBJ databases">
        <title>Plant Genome Project.</title>
        <authorList>
            <person name="Zhang R.-G."/>
        </authorList>
    </citation>
    <scope>NUCLEOTIDE SEQUENCE [LARGE SCALE GENOMIC DNA]</scope>
    <source>
        <tissue evidence="3">Rhizome</tissue>
    </source>
</reference>
<keyword evidence="1" id="KW-0472">Membrane</keyword>
<dbReference type="SUPFAM" id="SSF52833">
    <property type="entry name" value="Thioredoxin-like"/>
    <property type="match status" value="1"/>
</dbReference>
<dbReference type="Pfam" id="PF00085">
    <property type="entry name" value="Thioredoxin"/>
    <property type="match status" value="1"/>
</dbReference>
<feature type="domain" description="Thioredoxin" evidence="2">
    <location>
        <begin position="66"/>
        <end position="144"/>
    </location>
</feature>
<dbReference type="Gene3D" id="3.40.30.10">
    <property type="entry name" value="Glutaredoxin"/>
    <property type="match status" value="1"/>
</dbReference>
<keyword evidence="1" id="KW-1133">Transmembrane helix</keyword>
<evidence type="ECO:0000256" key="1">
    <source>
        <dbReference type="SAM" id="Phobius"/>
    </source>
</evidence>
<dbReference type="CDD" id="cd02999">
    <property type="entry name" value="PDI_a_ERp44_like"/>
    <property type="match status" value="1"/>
</dbReference>
<keyword evidence="4" id="KW-1185">Reference proteome</keyword>
<dbReference type="InterPro" id="IPR044794">
    <property type="entry name" value="APRL5/7"/>
</dbReference>
<name>A0A8J5HL73_ZINOF</name>
<dbReference type="InterPro" id="IPR036249">
    <property type="entry name" value="Thioredoxin-like_sf"/>
</dbReference>
<evidence type="ECO:0000313" key="4">
    <source>
        <dbReference type="Proteomes" id="UP000734854"/>
    </source>
</evidence>
<dbReference type="AlphaFoldDB" id="A0A8J5HL73"/>
<evidence type="ECO:0000313" key="3">
    <source>
        <dbReference type="EMBL" id="KAG6530634.1"/>
    </source>
</evidence>
<dbReference type="PANTHER" id="PTHR47126:SF3">
    <property type="entry name" value="5'-ADENYLYLSULFATE REDUCTASE-LIKE 5"/>
    <property type="match status" value="1"/>
</dbReference>
<sequence length="291" mass="33007">MNSEAEGPLAYTEEPNASEIPRNQMTLSNGYLGSCIDEERSEMRYLVSGEMLEKELGSGESSAYYSVLFYASWCPFSRSIRPTFDALNSMFPQIKHLVVEESSIMPSVLSRNGIHSFPSILLINGTTRIRYHGSKSLNSLVYFYKKSIGLDPIILLEIDQVSSAKIRTPVLHFESARELITKEPYLAFSLLFIFLRMIICFVPLLYSRVKAFWASHAWCLNLRCLRESSQLLEQVLHLVDIKRVWSNLKIWNRTRNLQKGANNARVWASSLTSVSLGESSSSSKLSLSNTQ</sequence>